<feature type="region of interest" description="Disordered" evidence="1">
    <location>
        <begin position="232"/>
        <end position="251"/>
    </location>
</feature>
<gene>
    <name evidence="3" type="ORF">D1345_11650</name>
</gene>
<feature type="transmembrane region" description="Helical" evidence="2">
    <location>
        <begin position="203"/>
        <end position="222"/>
    </location>
</feature>
<dbReference type="InterPro" id="IPR018688">
    <property type="entry name" value="PpoB2-like"/>
</dbReference>
<proteinExistence type="predicted"/>
<keyword evidence="2" id="KW-1133">Transmembrane helix</keyword>
<dbReference type="Pfam" id="PF09948">
    <property type="entry name" value="PpoB2"/>
    <property type="match status" value="1"/>
</dbReference>
<dbReference type="EMBL" id="CP031968">
    <property type="protein sequence ID" value="AXT46807.1"/>
    <property type="molecule type" value="Genomic_DNA"/>
</dbReference>
<evidence type="ECO:0000313" key="3">
    <source>
        <dbReference type="EMBL" id="AXT46807.1"/>
    </source>
</evidence>
<reference evidence="3 4" key="1">
    <citation type="submission" date="2018-08" db="EMBL/GenBank/DDBJ databases">
        <title>Complete genome sequence of JP2-74.</title>
        <authorList>
            <person name="Wu L."/>
        </authorList>
    </citation>
    <scope>NUCLEOTIDE SEQUENCE [LARGE SCALE GENOMIC DNA]</scope>
    <source>
        <strain evidence="3 4">JP2-74</strain>
    </source>
</reference>
<keyword evidence="4" id="KW-1185">Reference proteome</keyword>
<protein>
    <recommendedName>
        <fullName evidence="5">DUF2182 domain-containing protein</fullName>
    </recommendedName>
</protein>
<sequence length="251" mass="27202">MPVKTLVAAFRDLPWPLCCASVLGWLGLIGLERQLAAPGYCGVWTPSRPGGGWEAVLSALWLNPPALLLPSWSLMLLAMMSPLLADPLRLLWLRSLARKRAQTLALFLGGYALVWLAAGLPLHLFGLALLTFSPSPWLAFAVACGTAWLWQATPPRRHCLQACHHQPQLPAFGWPAAAAALRYGLSSGGWCVASCGVWMLPPLLAGPGHLPMMATVGLWLLLERRRPDSAPTTPFIPKPLRPAARKRLPAI</sequence>
<feature type="transmembrane region" description="Helical" evidence="2">
    <location>
        <begin position="104"/>
        <end position="130"/>
    </location>
</feature>
<dbReference type="Proteomes" id="UP000259465">
    <property type="component" value="Chromosome"/>
</dbReference>
<dbReference type="RefSeq" id="WP_118267772.1">
    <property type="nucleotide sequence ID" value="NZ_CP031968.1"/>
</dbReference>
<accession>A0AAD0RQR8</accession>
<keyword evidence="2" id="KW-0472">Membrane</keyword>
<evidence type="ECO:0000313" key="4">
    <source>
        <dbReference type="Proteomes" id="UP000259465"/>
    </source>
</evidence>
<evidence type="ECO:0008006" key="5">
    <source>
        <dbReference type="Google" id="ProtNLM"/>
    </source>
</evidence>
<dbReference type="AlphaFoldDB" id="A0AAD0RQR8"/>
<name>A0AAD0RQR8_9NEIS</name>
<organism evidence="3 4">
    <name type="scientific">Chromobacterium rhizoryzae</name>
    <dbReference type="NCBI Taxonomy" id="1778675"/>
    <lineage>
        <taxon>Bacteria</taxon>
        <taxon>Pseudomonadati</taxon>
        <taxon>Pseudomonadota</taxon>
        <taxon>Betaproteobacteria</taxon>
        <taxon>Neisseriales</taxon>
        <taxon>Chromobacteriaceae</taxon>
        <taxon>Chromobacterium</taxon>
    </lineage>
</organism>
<dbReference type="KEGG" id="crz:D1345_11650"/>
<feature type="transmembrane region" description="Helical" evidence="2">
    <location>
        <begin position="72"/>
        <end position="92"/>
    </location>
</feature>
<keyword evidence="2" id="KW-0812">Transmembrane</keyword>
<evidence type="ECO:0000256" key="1">
    <source>
        <dbReference type="SAM" id="MobiDB-lite"/>
    </source>
</evidence>
<evidence type="ECO:0000256" key="2">
    <source>
        <dbReference type="SAM" id="Phobius"/>
    </source>
</evidence>